<dbReference type="Proteomes" id="UP000799421">
    <property type="component" value="Unassembled WGS sequence"/>
</dbReference>
<dbReference type="EMBL" id="MU005962">
    <property type="protein sequence ID" value="KAF2863130.1"/>
    <property type="molecule type" value="Genomic_DNA"/>
</dbReference>
<gene>
    <name evidence="1" type="ORF">K470DRAFT_255260</name>
</gene>
<evidence type="ECO:0008006" key="3">
    <source>
        <dbReference type="Google" id="ProtNLM"/>
    </source>
</evidence>
<evidence type="ECO:0000313" key="1">
    <source>
        <dbReference type="EMBL" id="KAF2863130.1"/>
    </source>
</evidence>
<dbReference type="InterPro" id="IPR011990">
    <property type="entry name" value="TPR-like_helical_dom_sf"/>
</dbReference>
<evidence type="ECO:0000313" key="2">
    <source>
        <dbReference type="Proteomes" id="UP000799421"/>
    </source>
</evidence>
<keyword evidence="2" id="KW-1185">Reference proteome</keyword>
<name>A0A6A7C6R3_9PEZI</name>
<sequence>MLPTIWALKHFAMRVFDDLGLLYNMQGRRLEAEETCARSLNAFEQWLGPTSYFTTTMVLRMAVVLKLQGILVNAQTLYSRALHNYQALFGSDDSKTLDLEANFKAVEKAIFGRVCVASSSHCASGDEVSATSLDVVDTKTQHGR</sequence>
<dbReference type="AlphaFoldDB" id="A0A6A7C6R3"/>
<proteinExistence type="predicted"/>
<dbReference type="OrthoDB" id="1658288at2759"/>
<accession>A0A6A7C6R3</accession>
<dbReference type="Gene3D" id="1.25.40.10">
    <property type="entry name" value="Tetratricopeptide repeat domain"/>
    <property type="match status" value="1"/>
</dbReference>
<dbReference type="SUPFAM" id="SSF48452">
    <property type="entry name" value="TPR-like"/>
    <property type="match status" value="1"/>
</dbReference>
<protein>
    <recommendedName>
        <fullName evidence="3">TPR-like protein</fullName>
    </recommendedName>
</protein>
<organism evidence="1 2">
    <name type="scientific">Piedraia hortae CBS 480.64</name>
    <dbReference type="NCBI Taxonomy" id="1314780"/>
    <lineage>
        <taxon>Eukaryota</taxon>
        <taxon>Fungi</taxon>
        <taxon>Dikarya</taxon>
        <taxon>Ascomycota</taxon>
        <taxon>Pezizomycotina</taxon>
        <taxon>Dothideomycetes</taxon>
        <taxon>Dothideomycetidae</taxon>
        <taxon>Capnodiales</taxon>
        <taxon>Piedraiaceae</taxon>
        <taxon>Piedraia</taxon>
    </lineage>
</organism>
<reference evidence="1" key="1">
    <citation type="journal article" date="2020" name="Stud. Mycol.">
        <title>101 Dothideomycetes genomes: a test case for predicting lifestyles and emergence of pathogens.</title>
        <authorList>
            <person name="Haridas S."/>
            <person name="Albert R."/>
            <person name="Binder M."/>
            <person name="Bloem J."/>
            <person name="Labutti K."/>
            <person name="Salamov A."/>
            <person name="Andreopoulos B."/>
            <person name="Baker S."/>
            <person name="Barry K."/>
            <person name="Bills G."/>
            <person name="Bluhm B."/>
            <person name="Cannon C."/>
            <person name="Castanera R."/>
            <person name="Culley D."/>
            <person name="Daum C."/>
            <person name="Ezra D."/>
            <person name="Gonzalez J."/>
            <person name="Henrissat B."/>
            <person name="Kuo A."/>
            <person name="Liang C."/>
            <person name="Lipzen A."/>
            <person name="Lutzoni F."/>
            <person name="Magnuson J."/>
            <person name="Mondo S."/>
            <person name="Nolan M."/>
            <person name="Ohm R."/>
            <person name="Pangilinan J."/>
            <person name="Park H.-J."/>
            <person name="Ramirez L."/>
            <person name="Alfaro M."/>
            <person name="Sun H."/>
            <person name="Tritt A."/>
            <person name="Yoshinaga Y."/>
            <person name="Zwiers L.-H."/>
            <person name="Turgeon B."/>
            <person name="Goodwin S."/>
            <person name="Spatafora J."/>
            <person name="Crous P."/>
            <person name="Grigoriev I."/>
        </authorList>
    </citation>
    <scope>NUCLEOTIDE SEQUENCE</scope>
    <source>
        <strain evidence="1">CBS 480.64</strain>
    </source>
</reference>